<feature type="domain" description="Signal transduction histidine kinase subgroup 3 dimerisation and phosphoacceptor" evidence="5">
    <location>
        <begin position="358"/>
        <end position="422"/>
    </location>
</feature>
<dbReference type="GO" id="GO:0046983">
    <property type="term" value="F:protein dimerization activity"/>
    <property type="evidence" value="ECO:0007669"/>
    <property type="project" value="InterPro"/>
</dbReference>
<feature type="transmembrane region" description="Helical" evidence="4">
    <location>
        <begin position="151"/>
        <end position="171"/>
    </location>
</feature>
<dbReference type="EMBL" id="BLXY01000001">
    <property type="protein sequence ID" value="GFO62749.1"/>
    <property type="molecule type" value="Genomic_DNA"/>
</dbReference>
<dbReference type="RefSeq" id="WP_183345070.1">
    <property type="nucleotide sequence ID" value="NZ_BLXY01000001.1"/>
</dbReference>
<dbReference type="Proteomes" id="UP000831485">
    <property type="component" value="Chromosome"/>
</dbReference>
<feature type="transmembrane region" description="Helical" evidence="4">
    <location>
        <begin position="45"/>
        <end position="64"/>
    </location>
</feature>
<dbReference type="GO" id="GO:0000155">
    <property type="term" value="F:phosphorelay sensor kinase activity"/>
    <property type="evidence" value="ECO:0007669"/>
    <property type="project" value="InterPro"/>
</dbReference>
<keyword evidence="4" id="KW-0812">Transmembrane</keyword>
<keyword evidence="2 7" id="KW-0418">Kinase</keyword>
<evidence type="ECO:0000256" key="4">
    <source>
        <dbReference type="SAM" id="Phobius"/>
    </source>
</evidence>
<dbReference type="Proteomes" id="UP000568888">
    <property type="component" value="Unassembled WGS sequence"/>
</dbReference>
<dbReference type="EMBL" id="CP096574">
    <property type="protein sequence ID" value="UPU35672.1"/>
    <property type="molecule type" value="Genomic_DNA"/>
</dbReference>
<evidence type="ECO:0000256" key="2">
    <source>
        <dbReference type="ARBA" id="ARBA00022777"/>
    </source>
</evidence>
<dbReference type="InterPro" id="IPR050482">
    <property type="entry name" value="Sensor_HK_TwoCompSys"/>
</dbReference>
<dbReference type="CDD" id="cd16917">
    <property type="entry name" value="HATPase_UhpB-NarQ-NarX-like"/>
    <property type="match status" value="1"/>
</dbReference>
<reference evidence="6" key="2">
    <citation type="journal article" date="2021" name="Int. J. Syst. Evol. Microbiol.">
        <title>Geomonas silvestris sp. nov., Geomonas paludis sp. nov. and Geomonas limicola sp. nov., isolated from terrestrial environments, and emended description of the genus Geomonas.</title>
        <authorList>
            <person name="Itoh H."/>
            <person name="Xu Z."/>
            <person name="Masuda Y."/>
            <person name="Ushijima N."/>
            <person name="Hayakawa C."/>
            <person name="Shiratori Y."/>
            <person name="Senoo K."/>
        </authorList>
    </citation>
    <scope>NUCLEOTIDE SEQUENCE</scope>
    <source>
        <strain evidence="6">Red736</strain>
    </source>
</reference>
<evidence type="ECO:0000256" key="3">
    <source>
        <dbReference type="ARBA" id="ARBA00023012"/>
    </source>
</evidence>
<dbReference type="AlphaFoldDB" id="A0A6V8MTL4"/>
<dbReference type="PANTHER" id="PTHR24421">
    <property type="entry name" value="NITRATE/NITRITE SENSOR PROTEIN NARX-RELATED"/>
    <property type="match status" value="1"/>
</dbReference>
<evidence type="ECO:0000313" key="8">
    <source>
        <dbReference type="Proteomes" id="UP000568888"/>
    </source>
</evidence>
<dbReference type="InterPro" id="IPR029016">
    <property type="entry name" value="GAF-like_dom_sf"/>
</dbReference>
<evidence type="ECO:0000313" key="6">
    <source>
        <dbReference type="EMBL" id="GFO62749.1"/>
    </source>
</evidence>
<keyword evidence="4" id="KW-0472">Membrane</keyword>
<sequence length="568" mass="63636">MTRLTFHSKSRAEYLIATGRVILSAFFLFAVWLDPSEPTRYAATTYGILSGYLGYSLVIGALTWRQTFGWTRLHLVTHSIDLLVFACLMFLTTGPNSPFFVYFIFILVCATFRWQWRGTLWTAVAAMSITVLLACYPSNLLLDQSFELNRFIIRIAYLAVVAGLLGYLGAYEESMREILAMLSQWPRETLPREPGTDGQGMLGHAADILRVPRVILLWEEEDEPWLHLLCWTAEGCRYEWKEPGVFGEIVAEGLEQASFFTRDAGSSRGLVVCNTLAGLQQRHSAPLHPEIVRAFSVTSACVSPLDGERISGYLIALDRRHFTPDDLVLGGIVAHEIAARLDHALLLKQIQQGAAADERLRLAHDLHDGLLQSLAGAGLQLAAVSRLMESDPAGARESILQVQQLLAAEQRDLRTQINDMKPLFSRRKTEEFGLAKRLEELAGRIRRQWEVACSVTCHTPAPRLQRSMAREIYFVVHEALINAVRHAEARTLRAEICFDAQWARITVIDDGRGFGFQGSYDQDQLSDLKRGPVTLRERIDALNGKLVIDSSERGARLDITLPLMELGG</sequence>
<dbReference type="PANTHER" id="PTHR24421:SF55">
    <property type="entry name" value="SENSOR HISTIDINE KINASE YDFH"/>
    <property type="match status" value="1"/>
</dbReference>
<evidence type="ECO:0000259" key="5">
    <source>
        <dbReference type="Pfam" id="PF07730"/>
    </source>
</evidence>
<dbReference type="Gene3D" id="1.20.5.1930">
    <property type="match status" value="1"/>
</dbReference>
<dbReference type="InterPro" id="IPR036890">
    <property type="entry name" value="HATPase_C_sf"/>
</dbReference>
<dbReference type="GO" id="GO:0016020">
    <property type="term" value="C:membrane"/>
    <property type="evidence" value="ECO:0007669"/>
    <property type="project" value="InterPro"/>
</dbReference>
<reference evidence="8" key="1">
    <citation type="submission" date="2020-06" db="EMBL/GenBank/DDBJ databases">
        <title>Draft genomic sequecing of Geomonas sp. Red736.</title>
        <authorList>
            <person name="Itoh H."/>
            <person name="Xu Z.X."/>
            <person name="Ushijima N."/>
            <person name="Masuda Y."/>
            <person name="Shiratori Y."/>
            <person name="Senoo K."/>
        </authorList>
    </citation>
    <scope>NUCLEOTIDE SEQUENCE [LARGE SCALE GENOMIC DNA]</scope>
    <source>
        <strain evidence="8">Red736</strain>
    </source>
</reference>
<dbReference type="Gene3D" id="3.30.565.10">
    <property type="entry name" value="Histidine kinase-like ATPase, C-terminal domain"/>
    <property type="match status" value="1"/>
</dbReference>
<proteinExistence type="predicted"/>
<dbReference type="InterPro" id="IPR011712">
    <property type="entry name" value="Sig_transdc_His_kin_sub3_dim/P"/>
</dbReference>
<keyword evidence="9" id="KW-1185">Reference proteome</keyword>
<evidence type="ECO:0000256" key="1">
    <source>
        <dbReference type="ARBA" id="ARBA00022679"/>
    </source>
</evidence>
<dbReference type="SUPFAM" id="SSF55874">
    <property type="entry name" value="ATPase domain of HSP90 chaperone/DNA topoisomerase II/histidine kinase"/>
    <property type="match status" value="1"/>
</dbReference>
<dbReference type="SUPFAM" id="SSF55781">
    <property type="entry name" value="GAF domain-like"/>
    <property type="match status" value="1"/>
</dbReference>
<evidence type="ECO:0000313" key="7">
    <source>
        <dbReference type="EMBL" id="UPU35672.1"/>
    </source>
</evidence>
<organism evidence="6 8">
    <name type="scientific">Geomonas paludis</name>
    <dbReference type="NCBI Taxonomy" id="2740185"/>
    <lineage>
        <taxon>Bacteria</taxon>
        <taxon>Pseudomonadati</taxon>
        <taxon>Thermodesulfobacteriota</taxon>
        <taxon>Desulfuromonadia</taxon>
        <taxon>Geobacterales</taxon>
        <taxon>Geobacteraceae</taxon>
        <taxon>Geomonas</taxon>
    </lineage>
</organism>
<keyword evidence="1" id="KW-0808">Transferase</keyword>
<keyword evidence="4" id="KW-1133">Transmembrane helix</keyword>
<protein>
    <submittedName>
        <fullName evidence="7">Histidine kinase</fullName>
    </submittedName>
</protein>
<keyword evidence="3" id="KW-0902">Two-component regulatory system</keyword>
<evidence type="ECO:0000313" key="9">
    <source>
        <dbReference type="Proteomes" id="UP000831485"/>
    </source>
</evidence>
<accession>A0A6V8MTL4</accession>
<feature type="transmembrane region" description="Helical" evidence="4">
    <location>
        <begin position="12"/>
        <end position="33"/>
    </location>
</feature>
<dbReference type="Pfam" id="PF07730">
    <property type="entry name" value="HisKA_3"/>
    <property type="match status" value="1"/>
</dbReference>
<dbReference type="Gene3D" id="3.30.450.40">
    <property type="match status" value="1"/>
</dbReference>
<gene>
    <name evidence="6" type="ORF">GMPD_06680</name>
    <name evidence="7" type="ORF">M1B72_19875</name>
</gene>
<feature type="transmembrane region" description="Helical" evidence="4">
    <location>
        <begin position="121"/>
        <end position="139"/>
    </location>
</feature>
<reference evidence="7" key="3">
    <citation type="submission" date="2022-04" db="EMBL/GenBank/DDBJ databases">
        <authorList>
            <person name="Liu G."/>
        </authorList>
    </citation>
    <scope>NUCLEOTIDE SEQUENCE</scope>
    <source>
        <strain evidence="7">RG22</strain>
    </source>
</reference>
<name>A0A6V8MTL4_9BACT</name>